<dbReference type="PANTHER" id="PTHR35562:SF2">
    <property type="entry name" value="DNA ENDONUCLEASE SMRA-RELATED"/>
    <property type="match status" value="1"/>
</dbReference>
<evidence type="ECO:0000259" key="2">
    <source>
        <dbReference type="PROSITE" id="PS50828"/>
    </source>
</evidence>
<feature type="domain" description="Smr" evidence="2">
    <location>
        <begin position="4"/>
        <end position="83"/>
    </location>
</feature>
<feature type="region of interest" description="Disordered" evidence="1">
    <location>
        <begin position="93"/>
        <end position="137"/>
    </location>
</feature>
<dbReference type="Pfam" id="PF01713">
    <property type="entry name" value="Smr"/>
    <property type="match status" value="1"/>
</dbReference>
<dbReference type="PANTHER" id="PTHR35562">
    <property type="entry name" value="DNA ENDONUCLEASE SMRA-RELATED"/>
    <property type="match status" value="1"/>
</dbReference>
<feature type="compositionally biased region" description="Basic residues" evidence="1">
    <location>
        <begin position="128"/>
        <end position="137"/>
    </location>
</feature>
<dbReference type="AlphaFoldDB" id="A0A4R1S039"/>
<dbReference type="PROSITE" id="PS50828">
    <property type="entry name" value="SMR"/>
    <property type="match status" value="1"/>
</dbReference>
<feature type="compositionally biased region" description="Basic and acidic residues" evidence="1">
    <location>
        <begin position="112"/>
        <end position="127"/>
    </location>
</feature>
<accession>A0A4R1S039</accession>
<dbReference type="InterPro" id="IPR036063">
    <property type="entry name" value="Smr_dom_sf"/>
</dbReference>
<evidence type="ECO:0000313" key="3">
    <source>
        <dbReference type="EMBL" id="TCL72426.1"/>
    </source>
</evidence>
<protein>
    <submittedName>
        <fullName evidence="3">Smr domain-containing protein</fullName>
    </submittedName>
</protein>
<comment type="caution">
    <text evidence="3">The sequence shown here is derived from an EMBL/GenBank/DDBJ whole genome shotgun (WGS) entry which is preliminary data.</text>
</comment>
<sequence length="137" mass="15873">MNTIDLHGYSAAEAQLRLELHLLNALKHGERLVRIIHGQGKHSEHFPVIKSQVRRWLTESPFAREHIRLVYRGEDGSPYTLPNAGETIVELVNDDAPPSRQPALDFDEEEEREARRNAKALRSDRLRTARRRPPTRR</sequence>
<proteinExistence type="predicted"/>
<reference evidence="3 4" key="1">
    <citation type="submission" date="2019-03" db="EMBL/GenBank/DDBJ databases">
        <title>Genomic Encyclopedia of Type Strains, Phase IV (KMG-IV): sequencing the most valuable type-strain genomes for metagenomic binning, comparative biology and taxonomic classification.</title>
        <authorList>
            <person name="Goeker M."/>
        </authorList>
    </citation>
    <scope>NUCLEOTIDE SEQUENCE [LARGE SCALE GENOMIC DNA]</scope>
    <source>
        <strain evidence="3 4">LX-B</strain>
    </source>
</reference>
<dbReference type="InterPro" id="IPR002625">
    <property type="entry name" value="Smr_dom"/>
</dbReference>
<organism evidence="3 4">
    <name type="scientific">Hydrogenispora ethanolica</name>
    <dbReference type="NCBI Taxonomy" id="1082276"/>
    <lineage>
        <taxon>Bacteria</taxon>
        <taxon>Bacillati</taxon>
        <taxon>Bacillota</taxon>
        <taxon>Hydrogenispora</taxon>
    </lineage>
</organism>
<dbReference type="Gene3D" id="3.30.1370.110">
    <property type="match status" value="1"/>
</dbReference>
<keyword evidence="4" id="KW-1185">Reference proteome</keyword>
<dbReference type="SMART" id="SM00463">
    <property type="entry name" value="SMR"/>
    <property type="match status" value="1"/>
</dbReference>
<dbReference type="RefSeq" id="WP_165907873.1">
    <property type="nucleotide sequence ID" value="NZ_SLUN01000006.1"/>
</dbReference>
<dbReference type="EMBL" id="SLUN01000006">
    <property type="protein sequence ID" value="TCL72426.1"/>
    <property type="molecule type" value="Genomic_DNA"/>
</dbReference>
<gene>
    <name evidence="3" type="ORF">EDC14_1006139</name>
</gene>
<name>A0A4R1S039_HYDET</name>
<dbReference type="Proteomes" id="UP000295008">
    <property type="component" value="Unassembled WGS sequence"/>
</dbReference>
<evidence type="ECO:0000256" key="1">
    <source>
        <dbReference type="SAM" id="MobiDB-lite"/>
    </source>
</evidence>
<dbReference type="SUPFAM" id="SSF160443">
    <property type="entry name" value="SMR domain-like"/>
    <property type="match status" value="1"/>
</dbReference>
<evidence type="ECO:0000313" key="4">
    <source>
        <dbReference type="Proteomes" id="UP000295008"/>
    </source>
</evidence>